<evidence type="ECO:0008006" key="4">
    <source>
        <dbReference type="Google" id="ProtNLM"/>
    </source>
</evidence>
<evidence type="ECO:0000256" key="1">
    <source>
        <dbReference type="SAM" id="SignalP"/>
    </source>
</evidence>
<dbReference type="RefSeq" id="WP_145958123.1">
    <property type="nucleotide sequence ID" value="NZ_CP025989.1"/>
</dbReference>
<proteinExistence type="predicted"/>
<reference evidence="2 3" key="1">
    <citation type="journal article" date="2018" name="Genome Biol. Evol.">
        <title>The Genome Sequence of "Candidatus Fokinia solitaria": Insights on Reductive Evolution in Rickettsiales.</title>
        <authorList>
            <person name="Floriano A.M."/>
            <person name="Castelli M."/>
            <person name="Krenek S."/>
            <person name="Berendonk T.U."/>
            <person name="Bazzocchi C."/>
            <person name="Petroni G."/>
            <person name="Sassera D."/>
        </authorList>
    </citation>
    <scope>NUCLEOTIDE SEQUENCE [LARGE SCALE GENOMIC DNA]</scope>
    <source>
        <strain evidence="2">Rio ETE_ALG 3VII</strain>
    </source>
</reference>
<feature type="signal peptide" evidence="1">
    <location>
        <begin position="1"/>
        <end position="21"/>
    </location>
</feature>
<name>A0A2U8BSS9_9RICK</name>
<dbReference type="EMBL" id="CP025989">
    <property type="protein sequence ID" value="AWD33330.1"/>
    <property type="molecule type" value="Genomic_DNA"/>
</dbReference>
<dbReference type="KEGG" id="fso:Fsol_00538"/>
<evidence type="ECO:0000313" key="2">
    <source>
        <dbReference type="EMBL" id="AWD33330.1"/>
    </source>
</evidence>
<sequence length="317" mass="35374">MRVSPFLLLLALAINISAAEASVERYQPQFTNTFTTPNFNQKTCELGFSFLYNNNLDIKATSGIQQNIAPSSSEKFNNITDISQKSALNGISADLLYLVRQATYDKGRIFLYSGPTLSYFQYCQKKGREQSEILKELNFTTLTLQTKFGGTVDFCKHFSIGCFLNGSVGAAYTNLLFDFNSRKRITTTSNIVYSDANCLTPATMVTVISDSQSNLFDIGGINLYYSYGAGIRTEINKMVLELGFTRFDDKIQISDEKTYANVSNTNYQITENAQQVASCTALKVNAIAQGSDLIKISNPELQFSDQYLITFRIAYSF</sequence>
<evidence type="ECO:0000313" key="3">
    <source>
        <dbReference type="Proteomes" id="UP000244519"/>
    </source>
</evidence>
<dbReference type="AlphaFoldDB" id="A0A2U8BSS9"/>
<dbReference type="Proteomes" id="UP000244519">
    <property type="component" value="Chromosome"/>
</dbReference>
<accession>A0A2U8BSS9</accession>
<organism evidence="2 3">
    <name type="scientific">Candidatus Fokinia solitaria</name>
    <dbReference type="NCBI Taxonomy" id="1802984"/>
    <lineage>
        <taxon>Bacteria</taxon>
        <taxon>Pseudomonadati</taxon>
        <taxon>Pseudomonadota</taxon>
        <taxon>Alphaproteobacteria</taxon>
        <taxon>Rickettsiales</taxon>
        <taxon>Candidatus Midichloriaceae</taxon>
        <taxon>Candidatus Fokinia</taxon>
    </lineage>
</organism>
<keyword evidence="1" id="KW-0732">Signal</keyword>
<keyword evidence="3" id="KW-1185">Reference proteome</keyword>
<protein>
    <recommendedName>
        <fullName evidence="4">Outer membrane protein</fullName>
    </recommendedName>
</protein>
<feature type="chain" id="PRO_5016128064" description="Outer membrane protein" evidence="1">
    <location>
        <begin position="22"/>
        <end position="317"/>
    </location>
</feature>
<gene>
    <name evidence="2" type="ORF">Fsol_00538</name>
</gene>